<organism evidence="9 10">
    <name type="scientific">Nitrososphaera viennensis EN76</name>
    <dbReference type="NCBI Taxonomy" id="926571"/>
    <lineage>
        <taxon>Archaea</taxon>
        <taxon>Nitrososphaerota</taxon>
        <taxon>Nitrososphaeria</taxon>
        <taxon>Nitrososphaerales</taxon>
        <taxon>Nitrososphaeraceae</taxon>
        <taxon>Nitrososphaera</taxon>
    </lineage>
</organism>
<keyword evidence="7" id="KW-1133">Transmembrane helix</keyword>
<dbReference type="CDD" id="cd00077">
    <property type="entry name" value="HDc"/>
    <property type="match status" value="1"/>
</dbReference>
<dbReference type="Proteomes" id="UP000027093">
    <property type="component" value="Chromosome"/>
</dbReference>
<feature type="transmembrane region" description="Helical" evidence="7">
    <location>
        <begin position="21"/>
        <end position="39"/>
    </location>
</feature>
<proteinExistence type="predicted"/>
<dbReference type="EC" id="2.1.1.33" evidence="2"/>
<dbReference type="InterPro" id="IPR029063">
    <property type="entry name" value="SAM-dependent_MTases_sf"/>
</dbReference>
<gene>
    <name evidence="9" type="ORF">NVIE_015460</name>
</gene>
<dbReference type="SMART" id="SM00471">
    <property type="entry name" value="HDc"/>
    <property type="match status" value="1"/>
</dbReference>
<evidence type="ECO:0000313" key="9">
    <source>
        <dbReference type="EMBL" id="AIC15795.1"/>
    </source>
</evidence>
<dbReference type="Pfam" id="PF02390">
    <property type="entry name" value="Methyltransf_4"/>
    <property type="match status" value="1"/>
</dbReference>
<dbReference type="HOGENOM" id="CLU_359698_0_0_2"/>
<sequence>MYGWHNGGLPFSLHYHDAARWLFVLLLFSGLLSTGWFGIPLIPRYFIGTVDIVSGIFALFSALGTIWGIMAYREFTKSAGAVIDARLAARRLDPTIGDYEYKSYNPMTREYEDGFVPSGPVDFWDKETTVPAWMDKGKYWHILLSLQSPGREIRLQVVRDRDLPFGSGMRNVAVTSRDQSEEGRIMNRYIVKIPQWLVMNTERGRFSGHEAEGPELSALIADVNRKIVAATNEVAGWERLRVRYPWRFMTFVIYLNKSLPLRIVYRQVIRNFPGAKERKIYETNANLANVGDDELVVSIMELAQKKKKIPPARMAQIQTLVRFLKNAYTRQGLGEGASEYHNFHHSLEVAYVAMQLLPDYFRGYEFGPKDYELLLVAGLLHDYDPAQELGSNSGKPKGPSAARTVQEVQRTRIHDAYFTMTNAEFEEYFRQYRSSPSSSLQPPEDYATTHPERVKSDWTPTESLIIETLIWRTDFPFFKQKLAQEKYSALLSQLKDNGKVNLLAEVLWLADLSVTYMVSDPVRAWDRVNNLYDELFLPKLEAVSRTDAFFADFADLPLYRELLAQRGFPDVFRRRWNLIYQFFHEGNPSTPLNRTIEMARKIYFKVNVELGMRRGEMLQEIASENWSEYFIGIGKDQSEVLKAKSRLAELDPQNASAFWGDVQKLLPSIPDGAIDNFLIVMPGRVETLATQEEKSRIETRLSVLVKKLAQGGAVKILTDIDGNSPQFLELMSAAGRAGLAPSDEGKQYFPAGWTDPDFAESPRVITLAPRPAEIATKA</sequence>
<comment type="catalytic activity">
    <reaction evidence="1">
        <text>guanosine(46) in tRNA + S-adenosyl-L-methionine = N(7)-methylguanosine(46) in tRNA + S-adenosyl-L-homocysteine</text>
        <dbReference type="Rhea" id="RHEA:42708"/>
        <dbReference type="Rhea" id="RHEA-COMP:10188"/>
        <dbReference type="Rhea" id="RHEA-COMP:10189"/>
        <dbReference type="ChEBI" id="CHEBI:57856"/>
        <dbReference type="ChEBI" id="CHEBI:59789"/>
        <dbReference type="ChEBI" id="CHEBI:74269"/>
        <dbReference type="ChEBI" id="CHEBI:74480"/>
        <dbReference type="EC" id="2.1.1.33"/>
    </reaction>
</comment>
<dbReference type="InterPro" id="IPR003607">
    <property type="entry name" value="HD/PDEase_dom"/>
</dbReference>
<dbReference type="EMBL" id="CP007536">
    <property type="protein sequence ID" value="AIC15795.1"/>
    <property type="molecule type" value="Genomic_DNA"/>
</dbReference>
<evidence type="ECO:0000256" key="6">
    <source>
        <dbReference type="ARBA" id="ARBA00022694"/>
    </source>
</evidence>
<protein>
    <recommendedName>
        <fullName evidence="2">tRNA (guanine(46)-N(7))-methyltransferase</fullName>
        <ecNumber evidence="2">2.1.1.33</ecNumber>
    </recommendedName>
</protein>
<evidence type="ECO:0000256" key="7">
    <source>
        <dbReference type="SAM" id="Phobius"/>
    </source>
</evidence>
<keyword evidence="10" id="KW-1185">Reference proteome</keyword>
<keyword evidence="7" id="KW-0472">Membrane</keyword>
<evidence type="ECO:0000256" key="2">
    <source>
        <dbReference type="ARBA" id="ARBA00011977"/>
    </source>
</evidence>
<reference evidence="9 10" key="1">
    <citation type="journal article" date="2014" name="Int. J. Syst. Evol. Microbiol.">
        <title>Nitrososphaera viennensis gen. nov., sp. nov., an aerobic and mesophilic, ammonia-oxidizing archaeon from soil and a member of the archaeal phylum Thaumarchaeota.</title>
        <authorList>
            <person name="Stieglmeier M."/>
            <person name="Klingl A."/>
            <person name="Alves R.J."/>
            <person name="Rittmann S.K."/>
            <person name="Melcher M."/>
            <person name="Leisch N."/>
            <person name="Schleper C."/>
        </authorList>
    </citation>
    <scope>NUCLEOTIDE SEQUENCE [LARGE SCALE GENOMIC DNA]</scope>
    <source>
        <strain evidence="9">EN76</strain>
    </source>
</reference>
<name>A0A060HKM2_9ARCH</name>
<feature type="transmembrane region" description="Helical" evidence="7">
    <location>
        <begin position="45"/>
        <end position="69"/>
    </location>
</feature>
<feature type="domain" description="HD/PDEase" evidence="8">
    <location>
        <begin position="338"/>
        <end position="525"/>
    </location>
</feature>
<dbReference type="KEGG" id="nvn:NVIE_015460"/>
<dbReference type="STRING" id="926571.NVIE_015460"/>
<evidence type="ECO:0000256" key="5">
    <source>
        <dbReference type="ARBA" id="ARBA00022691"/>
    </source>
</evidence>
<evidence type="ECO:0000256" key="1">
    <source>
        <dbReference type="ARBA" id="ARBA00000142"/>
    </source>
</evidence>
<keyword evidence="3" id="KW-0489">Methyltransferase</keyword>
<accession>A0A060HKM2</accession>
<keyword evidence="5" id="KW-0949">S-adenosyl-L-methionine</keyword>
<keyword evidence="7" id="KW-0812">Transmembrane</keyword>
<evidence type="ECO:0000259" key="8">
    <source>
        <dbReference type="SMART" id="SM00471"/>
    </source>
</evidence>
<evidence type="ECO:0000313" key="10">
    <source>
        <dbReference type="Proteomes" id="UP000027093"/>
    </source>
</evidence>
<dbReference type="Gene3D" id="1.10.3210.10">
    <property type="entry name" value="Hypothetical protein af1432"/>
    <property type="match status" value="1"/>
</dbReference>
<evidence type="ECO:0000256" key="4">
    <source>
        <dbReference type="ARBA" id="ARBA00022679"/>
    </source>
</evidence>
<evidence type="ECO:0000256" key="3">
    <source>
        <dbReference type="ARBA" id="ARBA00022603"/>
    </source>
</evidence>
<dbReference type="GO" id="GO:0008176">
    <property type="term" value="F:tRNA (guanine(46)-N7)-methyltransferase activity"/>
    <property type="evidence" value="ECO:0007669"/>
    <property type="project" value="UniProtKB-EC"/>
</dbReference>
<dbReference type="Gene3D" id="3.40.50.150">
    <property type="entry name" value="Vaccinia Virus protein VP39"/>
    <property type="match status" value="1"/>
</dbReference>
<keyword evidence="4" id="KW-0808">Transferase</keyword>
<dbReference type="SUPFAM" id="SSF109604">
    <property type="entry name" value="HD-domain/PDEase-like"/>
    <property type="match status" value="1"/>
</dbReference>
<dbReference type="InterPro" id="IPR003358">
    <property type="entry name" value="tRNA_(Gua-N-7)_MeTrfase_Trmb"/>
</dbReference>
<dbReference type="AlphaFoldDB" id="A0A060HKM2"/>
<keyword evidence="6" id="KW-0819">tRNA processing</keyword>